<dbReference type="GO" id="GO:0005634">
    <property type="term" value="C:nucleus"/>
    <property type="evidence" value="ECO:0007669"/>
    <property type="project" value="UniProtKB-SubCell"/>
</dbReference>
<feature type="region of interest" description="Disordered" evidence="12">
    <location>
        <begin position="315"/>
        <end position="377"/>
    </location>
</feature>
<keyword evidence="3" id="KW-0479">Metal-binding</keyword>
<dbReference type="SMART" id="SM00355">
    <property type="entry name" value="ZnF_C2H2"/>
    <property type="match status" value="2"/>
</dbReference>
<dbReference type="PANTHER" id="PTHR24381:SF393">
    <property type="entry name" value="CHROMATIN-LINKED ADAPTOR FOR MSL PROTEINS, ISOFORM B"/>
    <property type="match status" value="1"/>
</dbReference>
<gene>
    <name evidence="14" type="ORF">PILCRDRAFT_821118</name>
</gene>
<evidence type="ECO:0000256" key="4">
    <source>
        <dbReference type="ARBA" id="ARBA00022737"/>
    </source>
</evidence>
<dbReference type="SUPFAM" id="SSF57667">
    <property type="entry name" value="beta-beta-alpha zinc fingers"/>
    <property type="match status" value="1"/>
</dbReference>
<evidence type="ECO:0000256" key="8">
    <source>
        <dbReference type="ARBA" id="ARBA00023125"/>
    </source>
</evidence>
<evidence type="ECO:0000256" key="11">
    <source>
        <dbReference type="PROSITE-ProRule" id="PRU00042"/>
    </source>
</evidence>
<dbReference type="InterPro" id="IPR013087">
    <property type="entry name" value="Znf_C2H2_type"/>
</dbReference>
<dbReference type="HOGENOM" id="CLU_584094_0_0_1"/>
<dbReference type="GO" id="GO:0000981">
    <property type="term" value="F:DNA-binding transcription factor activity, RNA polymerase II-specific"/>
    <property type="evidence" value="ECO:0007669"/>
    <property type="project" value="TreeGrafter"/>
</dbReference>
<evidence type="ECO:0000256" key="10">
    <source>
        <dbReference type="ARBA" id="ARBA00023242"/>
    </source>
</evidence>
<feature type="region of interest" description="Disordered" evidence="12">
    <location>
        <begin position="1"/>
        <end position="22"/>
    </location>
</feature>
<name>A0A0C3FAT8_PILCF</name>
<evidence type="ECO:0000256" key="2">
    <source>
        <dbReference type="ARBA" id="ARBA00004123"/>
    </source>
</evidence>
<keyword evidence="5 11" id="KW-0863">Zinc-finger</keyword>
<evidence type="ECO:0000256" key="5">
    <source>
        <dbReference type="ARBA" id="ARBA00022771"/>
    </source>
</evidence>
<organism evidence="14 15">
    <name type="scientific">Piloderma croceum (strain F 1598)</name>
    <dbReference type="NCBI Taxonomy" id="765440"/>
    <lineage>
        <taxon>Eukaryota</taxon>
        <taxon>Fungi</taxon>
        <taxon>Dikarya</taxon>
        <taxon>Basidiomycota</taxon>
        <taxon>Agaricomycotina</taxon>
        <taxon>Agaricomycetes</taxon>
        <taxon>Agaricomycetidae</taxon>
        <taxon>Atheliales</taxon>
        <taxon>Atheliaceae</taxon>
        <taxon>Piloderma</taxon>
    </lineage>
</organism>
<dbReference type="FunFam" id="3.30.160.60:FF:000097">
    <property type="entry name" value="Zinc finger protein"/>
    <property type="match status" value="1"/>
</dbReference>
<feature type="compositionally biased region" description="Basic and acidic residues" evidence="12">
    <location>
        <begin position="116"/>
        <end position="128"/>
    </location>
</feature>
<dbReference type="PANTHER" id="PTHR24381">
    <property type="entry name" value="ZINC FINGER PROTEIN"/>
    <property type="match status" value="1"/>
</dbReference>
<dbReference type="InterPro" id="IPR036236">
    <property type="entry name" value="Znf_C2H2_sf"/>
</dbReference>
<reference evidence="14 15" key="1">
    <citation type="submission" date="2014-04" db="EMBL/GenBank/DDBJ databases">
        <authorList>
            <consortium name="DOE Joint Genome Institute"/>
            <person name="Kuo A."/>
            <person name="Tarkka M."/>
            <person name="Buscot F."/>
            <person name="Kohler A."/>
            <person name="Nagy L.G."/>
            <person name="Floudas D."/>
            <person name="Copeland A."/>
            <person name="Barry K.W."/>
            <person name="Cichocki N."/>
            <person name="Veneault-Fourrey C."/>
            <person name="LaButti K."/>
            <person name="Lindquist E.A."/>
            <person name="Lipzen A."/>
            <person name="Lundell T."/>
            <person name="Morin E."/>
            <person name="Murat C."/>
            <person name="Sun H."/>
            <person name="Tunlid A."/>
            <person name="Henrissat B."/>
            <person name="Grigoriev I.V."/>
            <person name="Hibbett D.S."/>
            <person name="Martin F."/>
            <person name="Nordberg H.P."/>
            <person name="Cantor M.N."/>
            <person name="Hua S.X."/>
        </authorList>
    </citation>
    <scope>NUCLEOTIDE SEQUENCE [LARGE SCALE GENOMIC DNA]</scope>
    <source>
        <strain evidence="14 15">F 1598</strain>
    </source>
</reference>
<evidence type="ECO:0000256" key="3">
    <source>
        <dbReference type="ARBA" id="ARBA00022723"/>
    </source>
</evidence>
<feature type="domain" description="C2H2-type" evidence="13">
    <location>
        <begin position="266"/>
        <end position="296"/>
    </location>
</feature>
<evidence type="ECO:0000259" key="13">
    <source>
        <dbReference type="PROSITE" id="PS50157"/>
    </source>
</evidence>
<dbReference type="AlphaFoldDB" id="A0A0C3FAT8"/>
<feature type="compositionally biased region" description="Basic and acidic residues" evidence="12">
    <location>
        <begin position="92"/>
        <end position="109"/>
    </location>
</feature>
<feature type="compositionally biased region" description="Polar residues" evidence="12">
    <location>
        <begin position="352"/>
        <end position="362"/>
    </location>
</feature>
<keyword evidence="8" id="KW-0238">DNA-binding</keyword>
<proteinExistence type="predicted"/>
<keyword evidence="10" id="KW-0539">Nucleus</keyword>
<dbReference type="STRING" id="765440.A0A0C3FAT8"/>
<protein>
    <recommendedName>
        <fullName evidence="13">C2H2-type domain-containing protein</fullName>
    </recommendedName>
</protein>
<evidence type="ECO:0000256" key="6">
    <source>
        <dbReference type="ARBA" id="ARBA00022833"/>
    </source>
</evidence>
<comment type="function">
    <text evidence="1">May be involved in transcriptional regulation.</text>
</comment>
<evidence type="ECO:0000256" key="12">
    <source>
        <dbReference type="SAM" id="MobiDB-lite"/>
    </source>
</evidence>
<dbReference type="Gene3D" id="3.30.160.60">
    <property type="entry name" value="Classic Zinc Finger"/>
    <property type="match status" value="2"/>
</dbReference>
<keyword evidence="4" id="KW-0677">Repeat</keyword>
<dbReference type="OrthoDB" id="6077919at2759"/>
<keyword evidence="6" id="KW-0862">Zinc</keyword>
<dbReference type="Pfam" id="PF00096">
    <property type="entry name" value="zf-C2H2"/>
    <property type="match status" value="2"/>
</dbReference>
<evidence type="ECO:0000256" key="9">
    <source>
        <dbReference type="ARBA" id="ARBA00023163"/>
    </source>
</evidence>
<dbReference type="EMBL" id="KN832997">
    <property type="protein sequence ID" value="KIM81770.1"/>
    <property type="molecule type" value="Genomic_DNA"/>
</dbReference>
<keyword evidence="7" id="KW-0805">Transcription regulation</keyword>
<dbReference type="PROSITE" id="PS00028">
    <property type="entry name" value="ZINC_FINGER_C2H2_1"/>
    <property type="match status" value="1"/>
</dbReference>
<feature type="domain" description="C2H2-type" evidence="13">
    <location>
        <begin position="238"/>
        <end position="265"/>
    </location>
</feature>
<keyword evidence="15" id="KW-1185">Reference proteome</keyword>
<dbReference type="GO" id="GO:0008270">
    <property type="term" value="F:zinc ion binding"/>
    <property type="evidence" value="ECO:0007669"/>
    <property type="project" value="UniProtKB-KW"/>
</dbReference>
<evidence type="ECO:0000313" key="15">
    <source>
        <dbReference type="Proteomes" id="UP000054166"/>
    </source>
</evidence>
<dbReference type="Proteomes" id="UP000054166">
    <property type="component" value="Unassembled WGS sequence"/>
</dbReference>
<evidence type="ECO:0000256" key="7">
    <source>
        <dbReference type="ARBA" id="ARBA00023015"/>
    </source>
</evidence>
<feature type="region of interest" description="Disordered" evidence="12">
    <location>
        <begin position="85"/>
        <end position="191"/>
    </location>
</feature>
<reference evidence="15" key="2">
    <citation type="submission" date="2015-01" db="EMBL/GenBank/DDBJ databases">
        <title>Evolutionary Origins and Diversification of the Mycorrhizal Mutualists.</title>
        <authorList>
            <consortium name="DOE Joint Genome Institute"/>
            <consortium name="Mycorrhizal Genomics Consortium"/>
            <person name="Kohler A."/>
            <person name="Kuo A."/>
            <person name="Nagy L.G."/>
            <person name="Floudas D."/>
            <person name="Copeland A."/>
            <person name="Barry K.W."/>
            <person name="Cichocki N."/>
            <person name="Veneault-Fourrey C."/>
            <person name="LaButti K."/>
            <person name="Lindquist E.A."/>
            <person name="Lipzen A."/>
            <person name="Lundell T."/>
            <person name="Morin E."/>
            <person name="Murat C."/>
            <person name="Riley R."/>
            <person name="Ohm R."/>
            <person name="Sun H."/>
            <person name="Tunlid A."/>
            <person name="Henrissat B."/>
            <person name="Grigoriev I.V."/>
            <person name="Hibbett D.S."/>
            <person name="Martin F."/>
        </authorList>
    </citation>
    <scope>NUCLEOTIDE SEQUENCE [LARGE SCALE GENOMIC DNA]</scope>
    <source>
        <strain evidence="15">F 1598</strain>
    </source>
</reference>
<sequence length="468" mass="51378">MNPLHPSSSTTASTTDFIYPNPDGIADPGRLFNVNEHQHFYPSRRSFHDSTLSSSSTLRLALYDPNVGSQTNLESNLTNMDRFSVGSPTPLHHHESRASADSHRFHTRDPSISFGGRRETNAESKRDNQAMPFLHQAGQRYPWTDPAVTSSNRNHDVRSPPTQRSVVPATDKSASSSQQIPHHPPPRVAMSTQAESNLPIIIRSQPTPACVLTHGDTEVDSMLAQPDVNKSANPKKKHGCWMCHKSFDRPSTLRKHLLVHTGEKAFVCDNCGRRFGVNSNLNRHMRRCTVRSAMQQSADEFADSVIPAPTVRGRAAEQVAGPSNSPSEEATLPNIATSNKRKSAASSNSYSQYPTVSTTQLQASSKRRRRAPSPSQWIPPSLLPFKLCPIEWTKSTPVPLPPVTAFKDPKTNEWVEERDSWDESVDATPYHPCSWKGRLPGPGLGIGSKNIGNIGALGGGFVMGLVLP</sequence>
<comment type="subcellular location">
    <subcellularLocation>
        <location evidence="2">Nucleus</location>
    </subcellularLocation>
</comment>
<dbReference type="InParanoid" id="A0A0C3FAT8"/>
<feature type="compositionally biased region" description="Polar residues" evidence="12">
    <location>
        <begin position="1"/>
        <end position="16"/>
    </location>
</feature>
<evidence type="ECO:0000313" key="14">
    <source>
        <dbReference type="EMBL" id="KIM81770.1"/>
    </source>
</evidence>
<keyword evidence="9" id="KW-0804">Transcription</keyword>
<dbReference type="PROSITE" id="PS50157">
    <property type="entry name" value="ZINC_FINGER_C2H2_2"/>
    <property type="match status" value="2"/>
</dbReference>
<evidence type="ECO:0000256" key="1">
    <source>
        <dbReference type="ARBA" id="ARBA00003767"/>
    </source>
</evidence>
<accession>A0A0C3FAT8</accession>
<dbReference type="GO" id="GO:0000977">
    <property type="term" value="F:RNA polymerase II transcription regulatory region sequence-specific DNA binding"/>
    <property type="evidence" value="ECO:0007669"/>
    <property type="project" value="TreeGrafter"/>
</dbReference>